<evidence type="ECO:0000313" key="6">
    <source>
        <dbReference type="EMBL" id="PTW60081.1"/>
    </source>
</evidence>
<dbReference type="InterPro" id="IPR004839">
    <property type="entry name" value="Aminotransferase_I/II_large"/>
</dbReference>
<name>A0A2T5V8M4_9HYPH</name>
<dbReference type="PANTHER" id="PTHR42832:SF1">
    <property type="entry name" value="GLUTAMATE-PYRUVATE AMINOTRANSFERASE ALAC"/>
    <property type="match status" value="1"/>
</dbReference>
<feature type="domain" description="Aminotransferase class I/classII large" evidence="5">
    <location>
        <begin position="30"/>
        <end position="382"/>
    </location>
</feature>
<dbReference type="OrthoDB" id="9804407at2"/>
<dbReference type="PROSITE" id="PS00105">
    <property type="entry name" value="AA_TRANSFER_CLASS_1"/>
    <property type="match status" value="1"/>
</dbReference>
<dbReference type="Proteomes" id="UP000244081">
    <property type="component" value="Unassembled WGS sequence"/>
</dbReference>
<dbReference type="Pfam" id="PF00155">
    <property type="entry name" value="Aminotran_1_2"/>
    <property type="match status" value="1"/>
</dbReference>
<comment type="similarity">
    <text evidence="4">Belongs to the class-I pyridoxal-phosphate-dependent aminotransferase family.</text>
</comment>
<comment type="caution">
    <text evidence="6">The sequence shown here is derived from an EMBL/GenBank/DDBJ whole genome shotgun (WGS) entry which is preliminary data.</text>
</comment>
<dbReference type="AlphaFoldDB" id="A0A2T5V8M4"/>
<dbReference type="EMBL" id="QAYG01000005">
    <property type="protein sequence ID" value="PTW60081.1"/>
    <property type="molecule type" value="Genomic_DNA"/>
</dbReference>
<dbReference type="NCBIfam" id="NF006604">
    <property type="entry name" value="PRK09148.1"/>
    <property type="match status" value="1"/>
</dbReference>
<keyword evidence="3 4" id="KW-0808">Transferase</keyword>
<gene>
    <name evidence="6" type="ORF">C8N35_10581</name>
</gene>
<dbReference type="PANTHER" id="PTHR42832">
    <property type="entry name" value="AMINO ACID AMINOTRANSFERASE"/>
    <property type="match status" value="1"/>
</dbReference>
<dbReference type="InterPro" id="IPR015424">
    <property type="entry name" value="PyrdxlP-dep_Trfase"/>
</dbReference>
<evidence type="ECO:0000256" key="2">
    <source>
        <dbReference type="ARBA" id="ARBA00022576"/>
    </source>
</evidence>
<dbReference type="SUPFAM" id="SSF53383">
    <property type="entry name" value="PLP-dependent transferases"/>
    <property type="match status" value="1"/>
</dbReference>
<evidence type="ECO:0000256" key="4">
    <source>
        <dbReference type="RuleBase" id="RU000481"/>
    </source>
</evidence>
<sequence>MEFHKTRRLPPYVFEEVNKLKAKARAAGADIIDLGMGNPDLPTPQHIVDKLTETVQDPRTHRYSASKGIKGLRKAQAGYYGRRFGVKLDPDTQVVATLGSKEGFANMAQAITAPGDVVLVPNPSYPIHAFGFLMAGGALRYVPAEPNAEFFHALERAVIHSVPKPIAVILCYPSNPTANVADLEFYRDVVAFAKKHEIFVLSDLAYSEIYFDGTPPPSVLQVPGAIDIAVEFTSLSKTFSMPGWRMGFAVGNERLINALARVKSYLDYGAFTPIQVAATAALNGPDECIEDVRQVYRKRRDVLVESFANAGFPVPSPKASMFAWAPIPEKFRDLGSVEFSKLLIEKADVAVAPGIGFGEYGDDYVRIALVENEQRIRQAARNIRRFLETADETLHNVIPMGACR</sequence>
<dbReference type="InterPro" id="IPR015422">
    <property type="entry name" value="PyrdxlP-dep_Trfase_small"/>
</dbReference>
<comment type="cofactor">
    <cofactor evidence="1 4">
        <name>pyridoxal 5'-phosphate</name>
        <dbReference type="ChEBI" id="CHEBI:597326"/>
    </cofactor>
</comment>
<evidence type="ECO:0000313" key="7">
    <source>
        <dbReference type="Proteomes" id="UP000244081"/>
    </source>
</evidence>
<dbReference type="InterPro" id="IPR050881">
    <property type="entry name" value="LL-DAP_aminotransferase"/>
</dbReference>
<organism evidence="6 7">
    <name type="scientific">Breoghania corrubedonensis</name>
    <dbReference type="NCBI Taxonomy" id="665038"/>
    <lineage>
        <taxon>Bacteria</taxon>
        <taxon>Pseudomonadati</taxon>
        <taxon>Pseudomonadota</taxon>
        <taxon>Alphaproteobacteria</taxon>
        <taxon>Hyphomicrobiales</taxon>
        <taxon>Stappiaceae</taxon>
        <taxon>Breoghania</taxon>
    </lineage>
</organism>
<dbReference type="Gene3D" id="3.40.640.10">
    <property type="entry name" value="Type I PLP-dependent aspartate aminotransferase-like (Major domain)"/>
    <property type="match status" value="1"/>
</dbReference>
<protein>
    <recommendedName>
        <fullName evidence="4">Aminotransferase</fullName>
        <ecNumber evidence="4">2.6.1.-</ecNumber>
    </recommendedName>
</protein>
<dbReference type="EC" id="2.6.1.-" evidence="4"/>
<accession>A0A2T5V8M4</accession>
<proteinExistence type="inferred from homology"/>
<dbReference type="CDD" id="cd00609">
    <property type="entry name" value="AAT_like"/>
    <property type="match status" value="1"/>
</dbReference>
<dbReference type="GO" id="GO:0030170">
    <property type="term" value="F:pyridoxal phosphate binding"/>
    <property type="evidence" value="ECO:0007669"/>
    <property type="project" value="InterPro"/>
</dbReference>
<dbReference type="RefSeq" id="WP_107990380.1">
    <property type="nucleotide sequence ID" value="NZ_QAYG01000005.1"/>
</dbReference>
<evidence type="ECO:0000256" key="1">
    <source>
        <dbReference type="ARBA" id="ARBA00001933"/>
    </source>
</evidence>
<evidence type="ECO:0000256" key="3">
    <source>
        <dbReference type="ARBA" id="ARBA00022679"/>
    </source>
</evidence>
<dbReference type="GO" id="GO:0008483">
    <property type="term" value="F:transaminase activity"/>
    <property type="evidence" value="ECO:0007669"/>
    <property type="project" value="UniProtKB-KW"/>
</dbReference>
<dbReference type="InterPro" id="IPR015421">
    <property type="entry name" value="PyrdxlP-dep_Trfase_major"/>
</dbReference>
<evidence type="ECO:0000259" key="5">
    <source>
        <dbReference type="Pfam" id="PF00155"/>
    </source>
</evidence>
<keyword evidence="2 4" id="KW-0032">Aminotransferase</keyword>
<dbReference type="InterPro" id="IPR004838">
    <property type="entry name" value="NHTrfase_class1_PyrdxlP-BS"/>
</dbReference>
<keyword evidence="7" id="KW-1185">Reference proteome</keyword>
<reference evidence="6 7" key="1">
    <citation type="submission" date="2018-04" db="EMBL/GenBank/DDBJ databases">
        <title>Genomic Encyclopedia of Archaeal and Bacterial Type Strains, Phase II (KMG-II): from individual species to whole genera.</title>
        <authorList>
            <person name="Goeker M."/>
        </authorList>
    </citation>
    <scope>NUCLEOTIDE SEQUENCE [LARGE SCALE GENOMIC DNA]</scope>
    <source>
        <strain evidence="6 7">DSM 23382</strain>
    </source>
</reference>
<dbReference type="Gene3D" id="3.90.1150.10">
    <property type="entry name" value="Aspartate Aminotransferase, domain 1"/>
    <property type="match status" value="1"/>
</dbReference>